<keyword evidence="2" id="KW-1185">Reference proteome</keyword>
<sequence>MSEAVVVGSGPNGLAAAVALALRGVSVTVLEAAGEIGGGARSGELDVPGVVHDHCSAAHPTGVGSPFLRMLPLERYGLRWRWPEVDLAHPLDDGSAGVMLRSVADTAALLGADGGSWRALFEPLAADFDAVAAEIMRPVTHLPAHPVALARFGLRAVQPATVLARRWRTAQARALFAGTAAHAFRPLHSPVSAAIGVMMTAAGHRYGWPVAEGGSGAVTGALARMLRAHGGRIETGVRVRSLAELPAAEAVLLDVSPQAAVELAGDRLPVRVRRAYERFRRAPGAFKVDLVVEGGVPWRNEHCRRAGFVHVGGTLEEVAHAEREVVRGRMPARPVVLVAQQYLADPGRSRGDLHPVWTYAHVPHGYPGDATPVVLEQLERFAPGLRERVVAVRSRSTAEMARYNPNYAGGDIIMGANTPVQAVLRPRVAWDPYRTGVPGVYLCSAATPPGAGVHGMCGFNAARSALRSL</sequence>
<proteinExistence type="predicted"/>
<gene>
    <name evidence="1" type="ORF">GCM10009533_18990</name>
</gene>
<dbReference type="PANTHER" id="PTHR10668">
    <property type="entry name" value="PHYTOENE DEHYDROGENASE"/>
    <property type="match status" value="1"/>
</dbReference>
<dbReference type="PANTHER" id="PTHR10668:SF105">
    <property type="entry name" value="DEHYDROGENASE-RELATED"/>
    <property type="match status" value="1"/>
</dbReference>
<dbReference type="Pfam" id="PF13450">
    <property type="entry name" value="NAD_binding_8"/>
    <property type="match status" value="1"/>
</dbReference>
<organism evidence="1 2">
    <name type="scientific">Saccharopolyspora erythraea</name>
    <name type="common">Streptomyces erythraeus</name>
    <dbReference type="NCBI Taxonomy" id="1836"/>
    <lineage>
        <taxon>Bacteria</taxon>
        <taxon>Bacillati</taxon>
        <taxon>Actinomycetota</taxon>
        <taxon>Actinomycetes</taxon>
        <taxon>Pseudonocardiales</taxon>
        <taxon>Pseudonocardiaceae</taxon>
        <taxon>Saccharopolyspora</taxon>
    </lineage>
</organism>
<dbReference type="RefSeq" id="WP_011874127.1">
    <property type="nucleotide sequence ID" value="NZ_BAAAGS010000009.1"/>
</dbReference>
<accession>A0ABP3MGM5</accession>
<protein>
    <submittedName>
        <fullName evidence="1">NAD(P)/FAD-dependent oxidoreductase</fullName>
    </submittedName>
</protein>
<name>A0ABP3MGM5_SACER</name>
<evidence type="ECO:0000313" key="1">
    <source>
        <dbReference type="EMBL" id="GAA0520054.1"/>
    </source>
</evidence>
<dbReference type="SUPFAM" id="SSF51905">
    <property type="entry name" value="FAD/NAD(P)-binding domain"/>
    <property type="match status" value="1"/>
</dbReference>
<reference evidence="2" key="1">
    <citation type="journal article" date="2019" name="Int. J. Syst. Evol. Microbiol.">
        <title>The Global Catalogue of Microorganisms (GCM) 10K type strain sequencing project: providing services to taxonomists for standard genome sequencing and annotation.</title>
        <authorList>
            <consortium name="The Broad Institute Genomics Platform"/>
            <consortium name="The Broad Institute Genome Sequencing Center for Infectious Disease"/>
            <person name="Wu L."/>
            <person name="Ma J."/>
        </authorList>
    </citation>
    <scope>NUCLEOTIDE SEQUENCE [LARGE SCALE GENOMIC DNA]</scope>
    <source>
        <strain evidence="2">JCM 10303</strain>
    </source>
</reference>
<dbReference type="EMBL" id="BAAAGS010000009">
    <property type="protein sequence ID" value="GAA0520054.1"/>
    <property type="molecule type" value="Genomic_DNA"/>
</dbReference>
<evidence type="ECO:0000313" key="2">
    <source>
        <dbReference type="Proteomes" id="UP001500729"/>
    </source>
</evidence>
<dbReference type="Gene3D" id="3.50.50.60">
    <property type="entry name" value="FAD/NAD(P)-binding domain"/>
    <property type="match status" value="2"/>
</dbReference>
<dbReference type="InterPro" id="IPR036188">
    <property type="entry name" value="FAD/NAD-bd_sf"/>
</dbReference>
<comment type="caution">
    <text evidence="1">The sequence shown here is derived from an EMBL/GenBank/DDBJ whole genome shotgun (WGS) entry which is preliminary data.</text>
</comment>
<dbReference type="Proteomes" id="UP001500729">
    <property type="component" value="Unassembled WGS sequence"/>
</dbReference>